<evidence type="ECO:0000256" key="1">
    <source>
        <dbReference type="ARBA" id="ARBA00006068"/>
    </source>
</evidence>
<feature type="domain" description="Cell envelope-related transcriptional attenuator" evidence="2">
    <location>
        <begin position="74"/>
        <end position="227"/>
    </location>
</feature>
<dbReference type="InterPro" id="IPR004474">
    <property type="entry name" value="LytR_CpsA_psr"/>
</dbReference>
<dbReference type="NCBIfam" id="TIGR00350">
    <property type="entry name" value="lytR_cpsA_psr"/>
    <property type="match status" value="1"/>
</dbReference>
<proteinExistence type="inferred from homology"/>
<sequence length="409" mass="46184">MRKKNKKKSIPFIILTLLICVLIAGLTSASFFSIFDVNKSKNSKINKNKSSINVLILGLDIGDATLTGDNIPKRSDTMMVANYNVDSNKCSLLSIPRDTYIEINKKKNKINAAYAIGGIDLAKKSVEELLDTSIDYYVTIDYAGFNSFIDAIGGIDMDIDRDMIYDDNTQNLHINFKKGENVHLDGKKAEEFFRWRKNNDGSGFIDGDLGRIENQHKLMNKVVDKVTSPKIITKIGNIIKIIPEYVKMDLGSDELLKYGMGFVKIDKDNFNQYTLKGDTKYINGISYFLYDKRRNEEALALLNGESERVDKIKSEKEVKDTLNVEVLNGTKTRGLAKDMGKILRDKGYAHVTVGNGKAEEESKIIVKREDKNVEEILKRDLNINNVEYVPDEGGNFDIIITLGKDFKKE</sequence>
<dbReference type="PANTHER" id="PTHR33392:SF6">
    <property type="entry name" value="POLYISOPRENYL-TEICHOIC ACID--PEPTIDOGLYCAN TEICHOIC ACID TRANSFERASE TAGU"/>
    <property type="match status" value="1"/>
</dbReference>
<dbReference type="Gene3D" id="3.30.70.2390">
    <property type="match status" value="1"/>
</dbReference>
<evidence type="ECO:0000259" key="3">
    <source>
        <dbReference type="Pfam" id="PF13399"/>
    </source>
</evidence>
<comment type="similarity">
    <text evidence="1">Belongs to the LytR/CpsA/Psr (LCP) family.</text>
</comment>
<dbReference type="InterPro" id="IPR050922">
    <property type="entry name" value="LytR/CpsA/Psr_CW_biosynth"/>
</dbReference>
<dbReference type="Gene3D" id="3.40.630.190">
    <property type="entry name" value="LCP protein"/>
    <property type="match status" value="1"/>
</dbReference>
<dbReference type="RefSeq" id="WP_090041269.1">
    <property type="nucleotide sequence ID" value="NZ_FOKI01000015.1"/>
</dbReference>
<dbReference type="InterPro" id="IPR027381">
    <property type="entry name" value="LytR/CpsA/Psr_C"/>
</dbReference>
<dbReference type="PANTHER" id="PTHR33392">
    <property type="entry name" value="POLYISOPRENYL-TEICHOIC ACID--PEPTIDOGLYCAN TEICHOIC ACID TRANSFERASE TAGU"/>
    <property type="match status" value="1"/>
</dbReference>
<gene>
    <name evidence="4" type="ORF">SAMN04488528_101514</name>
</gene>
<reference evidence="4 5" key="1">
    <citation type="submission" date="2016-10" db="EMBL/GenBank/DDBJ databases">
        <authorList>
            <person name="de Groot N.N."/>
        </authorList>
    </citation>
    <scope>NUCLEOTIDE SEQUENCE [LARGE SCALE GENOMIC DNA]</scope>
    <source>
        <strain evidence="4 5">DSM 12271</strain>
    </source>
</reference>
<feature type="domain" description="LytR/CpsA/Psr regulator C-terminal" evidence="3">
    <location>
        <begin position="322"/>
        <end position="406"/>
    </location>
</feature>
<dbReference type="Proteomes" id="UP000198619">
    <property type="component" value="Unassembled WGS sequence"/>
</dbReference>
<dbReference type="AlphaFoldDB" id="A0A1I0YTF2"/>
<name>A0A1I0YTF2_9CLOT</name>
<dbReference type="STRING" id="84698.SAMN04488528_101514"/>
<dbReference type="Pfam" id="PF03816">
    <property type="entry name" value="LytR_cpsA_psr"/>
    <property type="match status" value="1"/>
</dbReference>
<evidence type="ECO:0000313" key="5">
    <source>
        <dbReference type="Proteomes" id="UP000198619"/>
    </source>
</evidence>
<organism evidence="4 5">
    <name type="scientific">Clostridium frigidicarnis</name>
    <dbReference type="NCBI Taxonomy" id="84698"/>
    <lineage>
        <taxon>Bacteria</taxon>
        <taxon>Bacillati</taxon>
        <taxon>Bacillota</taxon>
        <taxon>Clostridia</taxon>
        <taxon>Eubacteriales</taxon>
        <taxon>Clostridiaceae</taxon>
        <taxon>Clostridium</taxon>
    </lineage>
</organism>
<evidence type="ECO:0000259" key="2">
    <source>
        <dbReference type="Pfam" id="PF03816"/>
    </source>
</evidence>
<keyword evidence="5" id="KW-1185">Reference proteome</keyword>
<accession>A0A1I0YTF2</accession>
<dbReference type="Pfam" id="PF13399">
    <property type="entry name" value="LytR_C"/>
    <property type="match status" value="1"/>
</dbReference>
<evidence type="ECO:0000313" key="4">
    <source>
        <dbReference type="EMBL" id="SFB16574.1"/>
    </source>
</evidence>
<protein>
    <submittedName>
        <fullName evidence="4">Cell envelope-related function transcriptional attenuator common domain-containing protein</fullName>
    </submittedName>
</protein>
<dbReference type="OrthoDB" id="305468at2"/>
<dbReference type="EMBL" id="FOKI01000015">
    <property type="protein sequence ID" value="SFB16574.1"/>
    <property type="molecule type" value="Genomic_DNA"/>
</dbReference>